<comment type="caution">
    <text evidence="1">The sequence shown here is derived from an EMBL/GenBank/DDBJ whole genome shotgun (WGS) entry which is preliminary data.</text>
</comment>
<evidence type="ECO:0000313" key="2">
    <source>
        <dbReference type="Proteomes" id="UP000050465"/>
    </source>
</evidence>
<proteinExistence type="predicted"/>
<dbReference type="Proteomes" id="UP000050465">
    <property type="component" value="Unassembled WGS sequence"/>
</dbReference>
<name>A0A0P8C5S7_9CYAN</name>
<sequence>MFHRFITDWPPLYGGVQMHLSLNRFNRLLPHPSQFSLLLPSE</sequence>
<protein>
    <submittedName>
        <fullName evidence="1">Uncharacterized protein</fullName>
    </submittedName>
</protein>
<accession>A0A0P8C5S7</accession>
<organism evidence="1 2">
    <name type="scientific">Phormidesmis priestleyi Ana</name>
    <dbReference type="NCBI Taxonomy" id="1666911"/>
    <lineage>
        <taxon>Bacteria</taxon>
        <taxon>Bacillati</taxon>
        <taxon>Cyanobacteriota</taxon>
        <taxon>Cyanophyceae</taxon>
        <taxon>Leptolyngbyales</taxon>
        <taxon>Leptolyngbyaceae</taxon>
        <taxon>Phormidesmis</taxon>
    </lineage>
</organism>
<reference evidence="1 2" key="1">
    <citation type="submission" date="2015-09" db="EMBL/GenBank/DDBJ databases">
        <title>Identification and resolution of microdiversity through metagenomic sequencing of parallel consortia.</title>
        <authorList>
            <person name="Nelson W.C."/>
            <person name="Romine M.F."/>
            <person name="Lindemann S.R."/>
        </authorList>
    </citation>
    <scope>NUCLEOTIDE SEQUENCE [LARGE SCALE GENOMIC DNA]</scope>
    <source>
        <strain evidence="1">Ana</strain>
    </source>
</reference>
<dbReference type="AlphaFoldDB" id="A0A0P8C5S7"/>
<evidence type="ECO:0000313" key="1">
    <source>
        <dbReference type="EMBL" id="KPQ37084.1"/>
    </source>
</evidence>
<gene>
    <name evidence="1" type="ORF">HLUCCA11_03955</name>
</gene>
<dbReference type="EMBL" id="LJZR01000003">
    <property type="protein sequence ID" value="KPQ37084.1"/>
    <property type="molecule type" value="Genomic_DNA"/>
</dbReference>